<feature type="binding site" evidence="11 12">
    <location>
        <begin position="21"/>
        <end position="23"/>
    </location>
    <ligand>
        <name>substrate</name>
    </ligand>
</feature>
<dbReference type="PROSITE" id="PS00111">
    <property type="entry name" value="PGLYCERATE_KINASE"/>
    <property type="match status" value="1"/>
</dbReference>
<keyword evidence="9 11" id="KW-0418">Kinase</keyword>
<keyword evidence="11" id="KW-0324">Glycolysis</keyword>
<dbReference type="Proteomes" id="UP000007383">
    <property type="component" value="Chromosome"/>
</dbReference>
<name>H9UJJ7_SPIAZ</name>
<dbReference type="EC" id="2.7.2.3" evidence="5 11"/>
<dbReference type="GO" id="GO:0006096">
    <property type="term" value="P:glycolytic process"/>
    <property type="evidence" value="ECO:0007669"/>
    <property type="project" value="UniProtKB-UniRule"/>
</dbReference>
<dbReference type="FunFam" id="3.40.50.1260:FF:000007">
    <property type="entry name" value="Phosphoglycerate kinase"/>
    <property type="match status" value="1"/>
</dbReference>
<dbReference type="Pfam" id="PF00162">
    <property type="entry name" value="PGK"/>
    <property type="match status" value="1"/>
</dbReference>
<feature type="binding site" evidence="12">
    <location>
        <position position="151"/>
    </location>
    <ligand>
        <name>(2R)-3-phosphoglycerate</name>
        <dbReference type="ChEBI" id="CHEBI:58272"/>
    </ligand>
</feature>
<dbReference type="SUPFAM" id="SSF53748">
    <property type="entry name" value="Phosphoglycerate kinase"/>
    <property type="match status" value="1"/>
</dbReference>
<dbReference type="InterPro" id="IPR001576">
    <property type="entry name" value="Phosphoglycerate_kinase"/>
</dbReference>
<feature type="binding site" evidence="11">
    <location>
        <position position="151"/>
    </location>
    <ligand>
        <name>substrate</name>
    </ligand>
</feature>
<dbReference type="STRING" id="889378.Spiaf_1632"/>
<dbReference type="UniPathway" id="UPA00109">
    <property type="reaction ID" value="UER00185"/>
</dbReference>
<dbReference type="AlphaFoldDB" id="H9UJJ7"/>
<evidence type="ECO:0000256" key="14">
    <source>
        <dbReference type="RuleBase" id="RU000532"/>
    </source>
</evidence>
<dbReference type="PANTHER" id="PTHR11406:SF23">
    <property type="entry name" value="PHOSPHOGLYCERATE KINASE 1, CHLOROPLASTIC-RELATED"/>
    <property type="match status" value="1"/>
</dbReference>
<reference evidence="16" key="1">
    <citation type="journal article" date="2013" name="Stand. Genomic Sci.">
        <title>Complete genome sequence of the halophilic bacterium Spirochaeta africana type strain (Z-7692(T)) from the alkaline Lake Magadi in the East African Rift.</title>
        <authorList>
            <person name="Liolos K."/>
            <person name="Abt B."/>
            <person name="Scheuner C."/>
            <person name="Teshima H."/>
            <person name="Held B."/>
            <person name="Lapidus A."/>
            <person name="Nolan M."/>
            <person name="Lucas S."/>
            <person name="Deshpande S."/>
            <person name="Cheng J.F."/>
            <person name="Tapia R."/>
            <person name="Goodwin L.A."/>
            <person name="Pitluck S."/>
            <person name="Pagani I."/>
            <person name="Ivanova N."/>
            <person name="Mavromatis K."/>
            <person name="Mikhailova N."/>
            <person name="Huntemann M."/>
            <person name="Pati A."/>
            <person name="Chen A."/>
            <person name="Palaniappan K."/>
            <person name="Land M."/>
            <person name="Rohde M."/>
            <person name="Tindall B.J."/>
            <person name="Detter J.C."/>
            <person name="Goker M."/>
            <person name="Bristow J."/>
            <person name="Eisen J.A."/>
            <person name="Markowitz V."/>
            <person name="Hugenholtz P."/>
            <person name="Woyke T."/>
            <person name="Klenk H.P."/>
            <person name="Kyrpides N.C."/>
        </authorList>
    </citation>
    <scope>NUCLEOTIDE SEQUENCE</scope>
    <source>
        <strain evidence="16">ATCC 700263 / DSM 8902 / Z-7692</strain>
    </source>
</reference>
<dbReference type="Gene3D" id="3.40.50.1260">
    <property type="entry name" value="Phosphoglycerate kinase, N-terminal domain"/>
    <property type="match status" value="2"/>
</dbReference>
<dbReference type="GO" id="GO:0005524">
    <property type="term" value="F:ATP binding"/>
    <property type="evidence" value="ECO:0007669"/>
    <property type="project" value="UniProtKB-KW"/>
</dbReference>
<dbReference type="InterPro" id="IPR036043">
    <property type="entry name" value="Phosphoglycerate_kinase_sf"/>
</dbReference>
<comment type="subunit">
    <text evidence="4 11">Monomer.</text>
</comment>
<dbReference type="GO" id="GO:0004618">
    <property type="term" value="F:phosphoglycerate kinase activity"/>
    <property type="evidence" value="ECO:0007669"/>
    <property type="project" value="UniProtKB-UniRule"/>
</dbReference>
<evidence type="ECO:0000313" key="16">
    <source>
        <dbReference type="Proteomes" id="UP000007383"/>
    </source>
</evidence>
<dbReference type="PRINTS" id="PR00477">
    <property type="entry name" value="PHGLYCKINASE"/>
</dbReference>
<evidence type="ECO:0000256" key="8">
    <source>
        <dbReference type="ARBA" id="ARBA00022741"/>
    </source>
</evidence>
<keyword evidence="16" id="KW-1185">Reference proteome</keyword>
<dbReference type="KEGG" id="sfc:Spiaf_1632"/>
<organism evidence="15 16">
    <name type="scientific">Spirochaeta africana (strain ATCC 700263 / DSM 8902 / Z-7692)</name>
    <dbReference type="NCBI Taxonomy" id="889378"/>
    <lineage>
        <taxon>Bacteria</taxon>
        <taxon>Pseudomonadati</taxon>
        <taxon>Spirochaetota</taxon>
        <taxon>Spirochaetia</taxon>
        <taxon>Spirochaetales</taxon>
        <taxon>Spirochaetaceae</taxon>
        <taxon>Spirochaeta</taxon>
    </lineage>
</organism>
<dbReference type="OrthoDB" id="9808460at2"/>
<evidence type="ECO:0000256" key="3">
    <source>
        <dbReference type="ARBA" id="ARBA00008982"/>
    </source>
</evidence>
<feature type="binding site" evidence="11 13">
    <location>
        <position position="323"/>
    </location>
    <ligand>
        <name>ATP</name>
        <dbReference type="ChEBI" id="CHEBI:30616"/>
    </ligand>
</feature>
<feature type="binding site" evidence="11 13">
    <location>
        <position position="201"/>
    </location>
    <ligand>
        <name>ATP</name>
        <dbReference type="ChEBI" id="CHEBI:30616"/>
    </ligand>
</feature>
<evidence type="ECO:0000313" key="15">
    <source>
        <dbReference type="EMBL" id="AFG37690.1"/>
    </source>
</evidence>
<evidence type="ECO:0000256" key="10">
    <source>
        <dbReference type="ARBA" id="ARBA00022840"/>
    </source>
</evidence>
<evidence type="ECO:0000256" key="9">
    <source>
        <dbReference type="ARBA" id="ARBA00022777"/>
    </source>
</evidence>
<feature type="binding site" evidence="11 13">
    <location>
        <begin position="349"/>
        <end position="352"/>
    </location>
    <ligand>
        <name>ATP</name>
        <dbReference type="ChEBI" id="CHEBI:30616"/>
    </ligand>
</feature>
<keyword evidence="7 11" id="KW-0808">Transferase</keyword>
<accession>H9UJJ7</accession>
<feature type="binding site" evidence="12">
    <location>
        <position position="118"/>
    </location>
    <ligand>
        <name>(2R)-3-phosphoglycerate</name>
        <dbReference type="ChEBI" id="CHEBI:58272"/>
    </ligand>
</feature>
<keyword evidence="10 11" id="KW-0067">ATP-binding</keyword>
<comment type="similarity">
    <text evidence="3 11 14">Belongs to the phosphoglycerate kinase family.</text>
</comment>
<evidence type="ECO:0000256" key="13">
    <source>
        <dbReference type="PIRSR" id="PIRSR000724-2"/>
    </source>
</evidence>
<dbReference type="CDD" id="cd00318">
    <property type="entry name" value="Phosphoglycerate_kinase"/>
    <property type="match status" value="1"/>
</dbReference>
<dbReference type="FunFam" id="3.40.50.1260:FF:000002">
    <property type="entry name" value="Phosphoglycerate kinase"/>
    <property type="match status" value="1"/>
</dbReference>
<keyword evidence="8 11" id="KW-0547">Nucleotide-binding</keyword>
<evidence type="ECO:0000256" key="7">
    <source>
        <dbReference type="ARBA" id="ARBA00022679"/>
    </source>
</evidence>
<evidence type="ECO:0000256" key="2">
    <source>
        <dbReference type="ARBA" id="ARBA00004496"/>
    </source>
</evidence>
<dbReference type="GO" id="GO:0006094">
    <property type="term" value="P:gluconeogenesis"/>
    <property type="evidence" value="ECO:0007669"/>
    <property type="project" value="TreeGrafter"/>
</dbReference>
<feature type="binding site" evidence="11">
    <location>
        <position position="292"/>
    </location>
    <ligand>
        <name>ATP</name>
        <dbReference type="ChEBI" id="CHEBI:30616"/>
    </ligand>
</feature>
<evidence type="ECO:0000256" key="1">
    <source>
        <dbReference type="ARBA" id="ARBA00000642"/>
    </source>
</evidence>
<evidence type="ECO:0000256" key="12">
    <source>
        <dbReference type="PIRSR" id="PIRSR000724-1"/>
    </source>
</evidence>
<evidence type="ECO:0000256" key="6">
    <source>
        <dbReference type="ARBA" id="ARBA00022490"/>
    </source>
</evidence>
<feature type="binding site" evidence="11">
    <location>
        <position position="118"/>
    </location>
    <ligand>
        <name>substrate</name>
    </ligand>
</feature>
<protein>
    <recommendedName>
        <fullName evidence="5 11">Phosphoglycerate kinase</fullName>
        <ecNumber evidence="5 11">2.7.2.3</ecNumber>
    </recommendedName>
</protein>
<evidence type="ECO:0000256" key="5">
    <source>
        <dbReference type="ARBA" id="ARBA00013061"/>
    </source>
</evidence>
<gene>
    <name evidence="11" type="primary">pgk</name>
    <name evidence="15" type="ordered locus">Spiaf_1632</name>
</gene>
<evidence type="ECO:0000256" key="4">
    <source>
        <dbReference type="ARBA" id="ARBA00011245"/>
    </source>
</evidence>
<feature type="binding site" evidence="11">
    <location>
        <position position="36"/>
    </location>
    <ligand>
        <name>substrate</name>
    </ligand>
</feature>
<dbReference type="PATRIC" id="fig|889378.3.peg.1619"/>
<comment type="pathway">
    <text evidence="11">Carbohydrate degradation; glycolysis; pyruvate from D-glyceraldehyde 3-phosphate: step 2/5.</text>
</comment>
<dbReference type="HOGENOM" id="CLU_025427_0_2_12"/>
<dbReference type="GO" id="GO:0005829">
    <property type="term" value="C:cytosol"/>
    <property type="evidence" value="ECO:0007669"/>
    <property type="project" value="TreeGrafter"/>
</dbReference>
<evidence type="ECO:0000256" key="11">
    <source>
        <dbReference type="HAMAP-Rule" id="MF_00145"/>
    </source>
</evidence>
<dbReference type="HAMAP" id="MF_00145">
    <property type="entry name" value="Phosphoglyc_kinase"/>
    <property type="match status" value="1"/>
</dbReference>
<dbReference type="PANTHER" id="PTHR11406">
    <property type="entry name" value="PHOSPHOGLYCERATE KINASE"/>
    <property type="match status" value="1"/>
</dbReference>
<dbReference type="InterPro" id="IPR015824">
    <property type="entry name" value="Phosphoglycerate_kinase_N"/>
</dbReference>
<dbReference type="PIRSF" id="PIRSF000724">
    <property type="entry name" value="Pgk"/>
    <property type="match status" value="1"/>
</dbReference>
<dbReference type="GO" id="GO:0043531">
    <property type="term" value="F:ADP binding"/>
    <property type="evidence" value="ECO:0007669"/>
    <property type="project" value="TreeGrafter"/>
</dbReference>
<feature type="binding site" evidence="12">
    <location>
        <position position="36"/>
    </location>
    <ligand>
        <name>(2R)-3-phosphoglycerate</name>
        <dbReference type="ChEBI" id="CHEBI:58272"/>
    </ligand>
</feature>
<dbReference type="EMBL" id="CP003282">
    <property type="protein sequence ID" value="AFG37690.1"/>
    <property type="molecule type" value="Genomic_DNA"/>
</dbReference>
<proteinExistence type="inferred from homology"/>
<comment type="catalytic activity">
    <reaction evidence="1 11 14">
        <text>(2R)-3-phosphoglycerate + ATP = (2R)-3-phospho-glyceroyl phosphate + ADP</text>
        <dbReference type="Rhea" id="RHEA:14801"/>
        <dbReference type="ChEBI" id="CHEBI:30616"/>
        <dbReference type="ChEBI" id="CHEBI:57604"/>
        <dbReference type="ChEBI" id="CHEBI:58272"/>
        <dbReference type="ChEBI" id="CHEBI:456216"/>
        <dbReference type="EC" id="2.7.2.3"/>
    </reaction>
</comment>
<sequence>MALKTLKDLDLKGKKVLMRADFNVPLKNGSITDDTRIQAALPTIKYILEQGGALILMSHLGRPKDGPTPEFSLKPVAERLGELLGDSVAMAPDCIGAEVEKLAAELAPGKVLLLENVRFYKEETKNDPDFAGKLAALGDVYVNDAFGTAHRAHASTEGVAKLLPSGAGYLIEKEVEAFAPLLSNPQKPMVAVIGGAKVSSKIGVLETLLPNCASLIIGGGMTYTFLKAQGYQIGNSLLEEDYLDTAKQLLQKAEAAGVEVILPVDHVVAAEFSETAAAEPVDSTDVPEGKIGMDVGPKTLDKIRPVIAGAKTVIWNGPMGVFEFKNFEAGTKAVAEMIADCGGITIVGGGDSVAATNQFNLADKMSHVSTGGGASLEFLEGRTLPGIAALEA</sequence>
<comment type="subcellular location">
    <subcellularLocation>
        <location evidence="2 11">Cytoplasm</location>
    </subcellularLocation>
</comment>
<keyword evidence="6 11" id="KW-0963">Cytoplasm</keyword>
<feature type="binding site" evidence="11 12">
    <location>
        <begin position="59"/>
        <end position="62"/>
    </location>
    <ligand>
        <name>substrate</name>
    </ligand>
</feature>
<dbReference type="RefSeq" id="WP_014455673.1">
    <property type="nucleotide sequence ID" value="NC_017098.1"/>
</dbReference>
<dbReference type="InterPro" id="IPR015911">
    <property type="entry name" value="Phosphoglycerate_kinase_CS"/>
</dbReference>
<dbReference type="eggNOG" id="COG0126">
    <property type="taxonomic scope" value="Bacteria"/>
</dbReference>